<accession>A0A2Y9CKE3</accession>
<dbReference type="InterPro" id="IPR010352">
    <property type="entry name" value="DUF945"/>
</dbReference>
<name>A0A2Y9CKE3_9GAMM</name>
<protein>
    <submittedName>
        <fullName evidence="2">DUF945 domain-containing protein</fullName>
    </submittedName>
</protein>
<evidence type="ECO:0000313" key="3">
    <source>
        <dbReference type="Proteomes" id="UP000261875"/>
    </source>
</evidence>
<dbReference type="Proteomes" id="UP000261875">
    <property type="component" value="Chromosome"/>
</dbReference>
<dbReference type="STRING" id="1878942.GCA_900128755_01563"/>
<feature type="compositionally biased region" description="Low complexity" evidence="1">
    <location>
        <begin position="505"/>
        <end position="515"/>
    </location>
</feature>
<evidence type="ECO:0000313" key="2">
    <source>
        <dbReference type="EMBL" id="AWK15369.1"/>
    </source>
</evidence>
<dbReference type="Pfam" id="PF06097">
    <property type="entry name" value="DUF945"/>
    <property type="match status" value="1"/>
</dbReference>
<dbReference type="AlphaFoldDB" id="A0A2Y9CKE3"/>
<gene>
    <name evidence="2" type="ORF">CCS41_07650</name>
</gene>
<dbReference type="OrthoDB" id="5444681at2"/>
<organism evidence="2 3">
    <name type="scientific">Candidatus Fukatsuia symbiotica</name>
    <dbReference type="NCBI Taxonomy" id="1878942"/>
    <lineage>
        <taxon>Bacteria</taxon>
        <taxon>Pseudomonadati</taxon>
        <taxon>Pseudomonadota</taxon>
        <taxon>Gammaproteobacteria</taxon>
        <taxon>Enterobacterales</taxon>
        <taxon>Yersiniaceae</taxon>
        <taxon>Candidatus Fukatsuia</taxon>
    </lineage>
</organism>
<keyword evidence="3" id="KW-1185">Reference proteome</keyword>
<evidence type="ECO:0000256" key="1">
    <source>
        <dbReference type="SAM" id="MobiDB-lite"/>
    </source>
</evidence>
<sequence length="515" mass="56784">MKKSLVAIGIMAIVGSAWTAASWYTGKLIEQHIEQVVAESNLLLKKNIPEAGIKLSYQDYQRGLFSSNFRYVFQLDTNSSNANNADEKWLGKDDKIIFIETIDHGPFPLAQLKQFNFIPSMALVHSELENSPVIKELFEITKGQSPLNAVSRFSYRGDISSTLNIIPIESQQNTATLRFSGATINADVSQDLRNLVLNAKSDSLVFTSKDQHNQLEQYSLQGLALKITHHPGKFDIGMGDQQFTIKQIAFDTDGKNITTLDGFSLNTSLGESDKNLNGKLSYSLDALKIKGHDFGSGQLVLSLDRLDGEATKKFVEAYNQEALQALQQGEDFEAQQLSEILFAQLPTLLKGNPILNISPLSWKNSKGESTLNINVELMDTDLATANTPSSTAFLAHSIKKVDATLTIPLAMATDLTMQTALLEGYSPEESQKLAEQQVQGLAAMGKMFKLTTNTDDAISSRFHYADNKIDLNDRKLSLQEFMALFGLSSEPEENEEAVDYPPEPTESTPATPQTP</sequence>
<dbReference type="KEGG" id="fsm:CCS41_07650"/>
<reference evidence="2 3" key="1">
    <citation type="submission" date="2017-05" db="EMBL/GenBank/DDBJ databases">
        <title>Genome sequence of Candidatus Fukatsuia symbiotica and Candidatus Hamiltonella defensa from Acyrthosiphon pisum strain 5D.</title>
        <authorList>
            <person name="Patel V.A."/>
            <person name="Chevignon G."/>
            <person name="Russell J.A."/>
            <person name="Oliver K.M."/>
        </authorList>
    </citation>
    <scope>NUCLEOTIDE SEQUENCE [LARGE SCALE GENOMIC DNA]</scope>
    <source>
        <strain evidence="2 3">5D</strain>
    </source>
</reference>
<proteinExistence type="predicted"/>
<dbReference type="EMBL" id="CP021659">
    <property type="protein sequence ID" value="AWK15369.1"/>
    <property type="molecule type" value="Genomic_DNA"/>
</dbReference>
<feature type="region of interest" description="Disordered" evidence="1">
    <location>
        <begin position="487"/>
        <end position="515"/>
    </location>
</feature>